<sequence length="310" mass="32962">MIKIRRHLPSRDTVAAALAKLTVRRRTPRAKSAPTRAATPGHTVAVVLATLAALAVATSAFTRSFSALSDLAVMHQWPAGEAWILPVALDGMIVVPTVAAVVRRDARWYAWSLLVAGTILSCAGNGVHAWLTASSQIAVALAIVPPLVTFFAVHLAIVIARQDRDTTTVAAVASGPASDVAPDDHDKTARDNDRDDETPRPVRRLRVAPATTTETAAAERTATDDGATQQMLTLDVATTATDTAPVATTPSPTPRTRTRRTKHDESVRAEAIRRVANGSTLRDVADQLGVSKDAVWRWTRDESATVTAAV</sequence>
<dbReference type="Pfam" id="PF10935">
    <property type="entry name" value="DUF2637"/>
    <property type="match status" value="1"/>
</dbReference>
<dbReference type="Proteomes" id="UP001275440">
    <property type="component" value="Unassembled WGS sequence"/>
</dbReference>
<name>A0ABU3WU91_9NOCA</name>
<feature type="transmembrane region" description="Helical" evidence="2">
    <location>
        <begin position="109"/>
        <end position="131"/>
    </location>
</feature>
<keyword evidence="4" id="KW-1185">Reference proteome</keyword>
<organism evidence="3 4">
    <name type="scientific">Rhodococcus zopfii</name>
    <dbReference type="NCBI Taxonomy" id="43772"/>
    <lineage>
        <taxon>Bacteria</taxon>
        <taxon>Bacillati</taxon>
        <taxon>Actinomycetota</taxon>
        <taxon>Actinomycetes</taxon>
        <taxon>Mycobacteriales</taxon>
        <taxon>Nocardiaceae</taxon>
        <taxon>Rhodococcus</taxon>
    </lineage>
</organism>
<accession>A0ABU3WU91</accession>
<protein>
    <submittedName>
        <fullName evidence="3">Helix-turn-helix domain-containing protein</fullName>
    </submittedName>
</protein>
<dbReference type="Pfam" id="PF13384">
    <property type="entry name" value="HTH_23"/>
    <property type="match status" value="1"/>
</dbReference>
<keyword evidence="2" id="KW-0472">Membrane</keyword>
<evidence type="ECO:0000256" key="2">
    <source>
        <dbReference type="SAM" id="Phobius"/>
    </source>
</evidence>
<evidence type="ECO:0000313" key="4">
    <source>
        <dbReference type="Proteomes" id="UP001275440"/>
    </source>
</evidence>
<dbReference type="InterPro" id="IPR036388">
    <property type="entry name" value="WH-like_DNA-bd_sf"/>
</dbReference>
<feature type="region of interest" description="Disordered" evidence="1">
    <location>
        <begin position="171"/>
        <end position="228"/>
    </location>
</feature>
<proteinExistence type="predicted"/>
<dbReference type="InterPro" id="IPR021235">
    <property type="entry name" value="DUF2637"/>
</dbReference>
<dbReference type="Gene3D" id="1.10.10.10">
    <property type="entry name" value="Winged helix-like DNA-binding domain superfamily/Winged helix DNA-binding domain"/>
    <property type="match status" value="1"/>
</dbReference>
<feature type="region of interest" description="Disordered" evidence="1">
    <location>
        <begin position="244"/>
        <end position="266"/>
    </location>
</feature>
<feature type="transmembrane region" description="Helical" evidence="2">
    <location>
        <begin position="82"/>
        <end position="102"/>
    </location>
</feature>
<keyword evidence="2" id="KW-1133">Transmembrane helix</keyword>
<gene>
    <name evidence="3" type="ORF">F8M49_20680</name>
</gene>
<dbReference type="EMBL" id="WBMO01000001">
    <property type="protein sequence ID" value="MDV2477139.1"/>
    <property type="molecule type" value="Genomic_DNA"/>
</dbReference>
<feature type="compositionally biased region" description="Basic and acidic residues" evidence="1">
    <location>
        <begin position="182"/>
        <end position="200"/>
    </location>
</feature>
<feature type="compositionally biased region" description="Low complexity" evidence="1">
    <location>
        <begin position="207"/>
        <end position="228"/>
    </location>
</feature>
<reference evidence="3 4" key="1">
    <citation type="submission" date="2019-10" db="EMBL/GenBank/DDBJ databases">
        <title>Draft Genome Assembly of Rhodococcus zopfii DSM44189.</title>
        <authorList>
            <person name="Sutton J.M."/>
            <person name="Akob D.M."/>
            <person name="Bushman T.J."/>
        </authorList>
    </citation>
    <scope>NUCLEOTIDE SEQUENCE [LARGE SCALE GENOMIC DNA]</scope>
    <source>
        <strain evidence="3 4">DSM 44189</strain>
    </source>
</reference>
<evidence type="ECO:0000256" key="1">
    <source>
        <dbReference type="SAM" id="MobiDB-lite"/>
    </source>
</evidence>
<keyword evidence="2" id="KW-0812">Transmembrane</keyword>
<evidence type="ECO:0000313" key="3">
    <source>
        <dbReference type="EMBL" id="MDV2477139.1"/>
    </source>
</evidence>
<comment type="caution">
    <text evidence="3">The sequence shown here is derived from an EMBL/GenBank/DDBJ whole genome shotgun (WGS) entry which is preliminary data.</text>
</comment>
<feature type="transmembrane region" description="Helical" evidence="2">
    <location>
        <begin position="137"/>
        <end position="160"/>
    </location>
</feature>
<feature type="transmembrane region" description="Helical" evidence="2">
    <location>
        <begin position="44"/>
        <end position="62"/>
    </location>
</feature>